<feature type="compositionally biased region" description="Polar residues" evidence="1">
    <location>
        <begin position="79"/>
        <end position="100"/>
    </location>
</feature>
<name>A0AAV0DMB4_9ASTE</name>
<reference evidence="2" key="1">
    <citation type="submission" date="2022-07" db="EMBL/GenBank/DDBJ databases">
        <authorList>
            <person name="Macas J."/>
            <person name="Novak P."/>
            <person name="Neumann P."/>
        </authorList>
    </citation>
    <scope>NUCLEOTIDE SEQUENCE</scope>
</reference>
<proteinExistence type="predicted"/>
<evidence type="ECO:0000313" key="3">
    <source>
        <dbReference type="Proteomes" id="UP001152523"/>
    </source>
</evidence>
<dbReference type="AlphaFoldDB" id="A0AAV0DMB4"/>
<gene>
    <name evidence="2" type="ORF">CEPIT_LOCUS17068</name>
</gene>
<accession>A0AAV0DMB4</accession>
<comment type="caution">
    <text evidence="2">The sequence shown here is derived from an EMBL/GenBank/DDBJ whole genome shotgun (WGS) entry which is preliminary data.</text>
</comment>
<dbReference type="Proteomes" id="UP001152523">
    <property type="component" value="Unassembled WGS sequence"/>
</dbReference>
<evidence type="ECO:0000313" key="2">
    <source>
        <dbReference type="EMBL" id="CAH9105182.1"/>
    </source>
</evidence>
<evidence type="ECO:0000256" key="1">
    <source>
        <dbReference type="SAM" id="MobiDB-lite"/>
    </source>
</evidence>
<feature type="region of interest" description="Disordered" evidence="1">
    <location>
        <begin position="1"/>
        <end position="100"/>
    </location>
</feature>
<protein>
    <submittedName>
        <fullName evidence="2">Uncharacterized protein</fullName>
    </submittedName>
</protein>
<keyword evidence="3" id="KW-1185">Reference proteome</keyword>
<organism evidence="2 3">
    <name type="scientific">Cuscuta epithymum</name>
    <dbReference type="NCBI Taxonomy" id="186058"/>
    <lineage>
        <taxon>Eukaryota</taxon>
        <taxon>Viridiplantae</taxon>
        <taxon>Streptophyta</taxon>
        <taxon>Embryophyta</taxon>
        <taxon>Tracheophyta</taxon>
        <taxon>Spermatophyta</taxon>
        <taxon>Magnoliopsida</taxon>
        <taxon>eudicotyledons</taxon>
        <taxon>Gunneridae</taxon>
        <taxon>Pentapetalae</taxon>
        <taxon>asterids</taxon>
        <taxon>lamiids</taxon>
        <taxon>Solanales</taxon>
        <taxon>Convolvulaceae</taxon>
        <taxon>Cuscuteae</taxon>
        <taxon>Cuscuta</taxon>
        <taxon>Cuscuta subgen. Cuscuta</taxon>
    </lineage>
</organism>
<sequence length="100" mass="11110">MAGLWPSPTLPPPIKIPRSLRPQSLLPFHPKKPLQATQNTPHSPRQPPLPRRRKSATGSRVFNGHSTPKSPVPEDRLRPSSNPIAPFSGNHNPNSRLDRL</sequence>
<feature type="compositionally biased region" description="Polar residues" evidence="1">
    <location>
        <begin position="56"/>
        <end position="69"/>
    </location>
</feature>
<dbReference type="EMBL" id="CAMAPF010000129">
    <property type="protein sequence ID" value="CAH9105182.1"/>
    <property type="molecule type" value="Genomic_DNA"/>
</dbReference>